<name>A0A2V3PQV7_9BACT</name>
<keyword evidence="3" id="KW-0732">Signal</keyword>
<evidence type="ECO:0000256" key="3">
    <source>
        <dbReference type="ARBA" id="ARBA00022729"/>
    </source>
</evidence>
<dbReference type="Gene3D" id="2.60.40.10">
    <property type="entry name" value="Immunoglobulins"/>
    <property type="match status" value="1"/>
</dbReference>
<dbReference type="GO" id="GO:0009289">
    <property type="term" value="C:pilus"/>
    <property type="evidence" value="ECO:0007669"/>
    <property type="project" value="UniProtKB-SubCell"/>
</dbReference>
<dbReference type="AlphaFoldDB" id="A0A2V3PQV7"/>
<reference evidence="6 7" key="1">
    <citation type="submission" date="2018-03" db="EMBL/GenBank/DDBJ databases">
        <title>Genomic Encyclopedia of Archaeal and Bacterial Type Strains, Phase II (KMG-II): from individual species to whole genera.</title>
        <authorList>
            <person name="Goeker M."/>
        </authorList>
    </citation>
    <scope>NUCLEOTIDE SEQUENCE [LARGE SCALE GENOMIC DNA]</scope>
    <source>
        <strain evidence="6 7">DSM 100214</strain>
    </source>
</reference>
<dbReference type="OrthoDB" id="1030970at2"/>
<keyword evidence="4" id="KW-0281">Fimbrium</keyword>
<comment type="subcellular location">
    <subcellularLocation>
        <location evidence="1">Fimbrium</location>
    </subcellularLocation>
</comment>
<comment type="similarity">
    <text evidence="2">Belongs to the bacteroidetes fimbrillin superfamily. FimA/Mfa1 family.</text>
</comment>
<feature type="domain" description="Major fimbrial subunit protein N-terminal" evidence="5">
    <location>
        <begin position="82"/>
        <end position="203"/>
    </location>
</feature>
<protein>
    <submittedName>
        <fullName evidence="6">Major fimbrial subunit protein FimA</fullName>
    </submittedName>
</protein>
<evidence type="ECO:0000256" key="4">
    <source>
        <dbReference type="ARBA" id="ARBA00023263"/>
    </source>
</evidence>
<dbReference type="InterPro" id="IPR029141">
    <property type="entry name" value="FimA_N"/>
</dbReference>
<keyword evidence="7" id="KW-1185">Reference proteome</keyword>
<dbReference type="EMBL" id="QICL01000005">
    <property type="protein sequence ID" value="PXV66344.1"/>
    <property type="molecule type" value="Genomic_DNA"/>
</dbReference>
<evidence type="ECO:0000256" key="2">
    <source>
        <dbReference type="ARBA" id="ARBA00006011"/>
    </source>
</evidence>
<evidence type="ECO:0000256" key="1">
    <source>
        <dbReference type="ARBA" id="ARBA00004561"/>
    </source>
</evidence>
<organism evidence="6 7">
    <name type="scientific">Dysgonomonas alginatilytica</name>
    <dbReference type="NCBI Taxonomy" id="1605892"/>
    <lineage>
        <taxon>Bacteria</taxon>
        <taxon>Pseudomonadati</taxon>
        <taxon>Bacteroidota</taxon>
        <taxon>Bacteroidia</taxon>
        <taxon>Bacteroidales</taxon>
        <taxon>Dysgonomonadaceae</taxon>
        <taxon>Dysgonomonas</taxon>
    </lineage>
</organism>
<evidence type="ECO:0000259" key="5">
    <source>
        <dbReference type="Pfam" id="PF06321"/>
    </source>
</evidence>
<evidence type="ECO:0000313" key="6">
    <source>
        <dbReference type="EMBL" id="PXV66344.1"/>
    </source>
</evidence>
<dbReference type="Pfam" id="PF06321">
    <property type="entry name" value="P_gingi_FimA"/>
    <property type="match status" value="1"/>
</dbReference>
<dbReference type="Proteomes" id="UP000247973">
    <property type="component" value="Unassembled WGS sequence"/>
</dbReference>
<dbReference type="InterPro" id="IPR013783">
    <property type="entry name" value="Ig-like_fold"/>
</dbReference>
<proteinExistence type="inferred from homology"/>
<evidence type="ECO:0000313" key="7">
    <source>
        <dbReference type="Proteomes" id="UP000247973"/>
    </source>
</evidence>
<sequence>MKKEDLKKTMNSIQKKKNMLSYHTTSKKGNLLSDSLDERVKYAFRNPIKHLFYGLLFIFSLFFSSCQDIDPMDSRIEEGAKIKVTLRLLSPSPISNSLQTRAQTDAESNVQELAILVFENNEYRYTAIPQNINSSGGVTTLNTYFQTTSSPVDIYFLANADDIIVNNPLTIGDSKAAVREKLTSAFASSGINSNFPMFGVYSSANGLNGSIGSITSISLLRTIARIDVDASNVSGNFQLVSIQAFRVNNSVQLIPDSMSNVMVTAPSIPSGSLANIHTTVITPTTTDISSTSQLYLPESAAPTVANQLSEATCVVIGGYFNGSTIITYYRMDFNPGSSANPFGQILRNYQYLFRVNDISLPGAETAVEAANNKPTGITAQVLDWDINSMSLNFQGNYYFEVSSRSVILGSLPGSFSDLTVNTNVSEYTMEWSKSDGTGDGSPSSTILDNGVFRVEQLNGGATIRFTALTENTLPFPFNDHVLISAYGMRILLSISQPRFKVTPNPIIISASGGAGYALVTSSSLWGGISNQSWFSATTGVGDTLKWTATQNTTSSLRTGNLLVKNLDGEQISVPFQQNIPNNTVLNVYSLRSGFAFLGAGPTIGTADARAQGLKGILTRAANFGLAGSVNMNGFNFSESTVLPHTLNATTLANINILYMNLPGAVTDVNAAGATAALNWLNGNPQRVLIVGYDLNTNANMLNALGITNVTYYVDTQGTYPMQFNSDTQYFSNTGPFTAYPNKAITNPFSFRNYDVYYGEINTTSYPNITPILRGPHGNSLLGVDYTRRIVYVGDIDLFSALAGNNANTNNYIQNTTGIINSDASRLIANLWAWVTNTALGVTP</sequence>
<gene>
    <name evidence="6" type="ORF">CLV62_10595</name>
</gene>
<comment type="caution">
    <text evidence="6">The sequence shown here is derived from an EMBL/GenBank/DDBJ whole genome shotgun (WGS) entry which is preliminary data.</text>
</comment>
<accession>A0A2V3PQV7</accession>